<keyword evidence="11" id="KW-1185">Reference proteome</keyword>
<keyword evidence="5" id="KW-0448">Lipopolysaccharide biosynthesis</keyword>
<dbReference type="InterPro" id="IPR050256">
    <property type="entry name" value="Glycosyltransferase_2"/>
</dbReference>
<evidence type="ECO:0000313" key="10">
    <source>
        <dbReference type="EMBL" id="QBD82351.1"/>
    </source>
</evidence>
<sequence>MQQTEMPVKITESASLIPTSSSQEIALSFVVPVMNEQQSVRILFEKLSAQIEQLGKSYEVIFVDDGSTDNTFEELRKLHSEYSGIVRVVRFRRNFGKTPALVAGFEHSRGNVVFTMDGDLQDDPEEIPNFLAKLDEGYDLVTGWKFPRLDPISKTFPSRIFNGLVNLMTGIRLHDINNGFKAYRREVIEDPHLKLYGDFHRFVPVMAHWRGYRVAEIKVRHHPRKFGSSKFGARRFARGLIDLLNVLFLTTFLRTPLRLFGPLGFWTLLFGILIDAFVVVRKIFFNQAIHDQPLLFVGILLMIFGVQFILTGLQSEMIRHYAFQRGEEYSIKQELD</sequence>
<dbReference type="RefSeq" id="WP_129893420.1">
    <property type="nucleotide sequence ID" value="NZ_CP035758.1"/>
</dbReference>
<gene>
    <name evidence="10" type="ORF">EPA93_42815</name>
</gene>
<keyword evidence="4 8" id="KW-0812">Transmembrane</keyword>
<organism evidence="10 11">
    <name type="scientific">Ktedonosporobacter rubrisoli</name>
    <dbReference type="NCBI Taxonomy" id="2509675"/>
    <lineage>
        <taxon>Bacteria</taxon>
        <taxon>Bacillati</taxon>
        <taxon>Chloroflexota</taxon>
        <taxon>Ktedonobacteria</taxon>
        <taxon>Ktedonobacterales</taxon>
        <taxon>Ktedonosporobacteraceae</taxon>
        <taxon>Ktedonosporobacter</taxon>
    </lineage>
</organism>
<evidence type="ECO:0000256" key="7">
    <source>
        <dbReference type="ARBA" id="ARBA00023136"/>
    </source>
</evidence>
<evidence type="ECO:0000313" key="11">
    <source>
        <dbReference type="Proteomes" id="UP000290365"/>
    </source>
</evidence>
<dbReference type="AlphaFoldDB" id="A0A4V0Z086"/>
<evidence type="ECO:0000256" key="8">
    <source>
        <dbReference type="SAM" id="Phobius"/>
    </source>
</evidence>
<dbReference type="OrthoDB" id="9807778at2"/>
<evidence type="ECO:0000256" key="5">
    <source>
        <dbReference type="ARBA" id="ARBA00022985"/>
    </source>
</evidence>
<dbReference type="CDD" id="cd04187">
    <property type="entry name" value="DPM1_like_bac"/>
    <property type="match status" value="1"/>
</dbReference>
<keyword evidence="7 8" id="KW-0472">Membrane</keyword>
<evidence type="ECO:0000256" key="1">
    <source>
        <dbReference type="ARBA" id="ARBA00022475"/>
    </source>
</evidence>
<keyword evidence="6 8" id="KW-1133">Transmembrane helix</keyword>
<dbReference type="GO" id="GO:0099621">
    <property type="term" value="F:undecaprenyl-phosphate 4-deoxy-4-formamido-L-arabinose transferase activity"/>
    <property type="evidence" value="ECO:0007669"/>
    <property type="project" value="TreeGrafter"/>
</dbReference>
<keyword evidence="2" id="KW-0328">Glycosyltransferase</keyword>
<name>A0A4V0Z086_KTERU</name>
<evidence type="ECO:0000256" key="3">
    <source>
        <dbReference type="ARBA" id="ARBA00022679"/>
    </source>
</evidence>
<feature type="transmembrane region" description="Helical" evidence="8">
    <location>
        <begin position="292"/>
        <end position="310"/>
    </location>
</feature>
<feature type="domain" description="Glycosyltransferase 2-like" evidence="9">
    <location>
        <begin position="28"/>
        <end position="189"/>
    </location>
</feature>
<dbReference type="Proteomes" id="UP000290365">
    <property type="component" value="Chromosome"/>
</dbReference>
<dbReference type="InterPro" id="IPR001173">
    <property type="entry name" value="Glyco_trans_2-like"/>
</dbReference>
<protein>
    <submittedName>
        <fullName evidence="10">Glycosyltransferase</fullName>
    </submittedName>
</protein>
<keyword evidence="3 10" id="KW-0808">Transferase</keyword>
<feature type="transmembrane region" description="Helical" evidence="8">
    <location>
        <begin position="259"/>
        <end position="280"/>
    </location>
</feature>
<dbReference type="GO" id="GO:0005886">
    <property type="term" value="C:plasma membrane"/>
    <property type="evidence" value="ECO:0007669"/>
    <property type="project" value="TreeGrafter"/>
</dbReference>
<accession>A0A4V0Z086</accession>
<evidence type="ECO:0000256" key="6">
    <source>
        <dbReference type="ARBA" id="ARBA00022989"/>
    </source>
</evidence>
<dbReference type="GO" id="GO:0009103">
    <property type="term" value="P:lipopolysaccharide biosynthetic process"/>
    <property type="evidence" value="ECO:0007669"/>
    <property type="project" value="UniProtKB-KW"/>
</dbReference>
<keyword evidence="1" id="KW-1003">Cell membrane</keyword>
<proteinExistence type="predicted"/>
<dbReference type="Gene3D" id="3.90.550.10">
    <property type="entry name" value="Spore Coat Polysaccharide Biosynthesis Protein SpsA, Chain A"/>
    <property type="match status" value="1"/>
</dbReference>
<reference evidence="10 11" key="1">
    <citation type="submission" date="2019-01" db="EMBL/GenBank/DDBJ databases">
        <title>Ktedonosporobacter rubrisoli SCAWS-G2.</title>
        <authorList>
            <person name="Huang Y."/>
            <person name="Yan B."/>
        </authorList>
    </citation>
    <scope>NUCLEOTIDE SEQUENCE [LARGE SCALE GENOMIC DNA]</scope>
    <source>
        <strain evidence="10 11">SCAWS-G2</strain>
    </source>
</reference>
<dbReference type="PANTHER" id="PTHR48090">
    <property type="entry name" value="UNDECAPRENYL-PHOSPHATE 4-DEOXY-4-FORMAMIDO-L-ARABINOSE TRANSFERASE-RELATED"/>
    <property type="match status" value="1"/>
</dbReference>
<dbReference type="Pfam" id="PF00535">
    <property type="entry name" value="Glycos_transf_2"/>
    <property type="match status" value="1"/>
</dbReference>
<evidence type="ECO:0000256" key="2">
    <source>
        <dbReference type="ARBA" id="ARBA00022676"/>
    </source>
</evidence>
<dbReference type="KEGG" id="kbs:EPA93_42815"/>
<dbReference type="PANTHER" id="PTHR48090:SF3">
    <property type="entry name" value="UNDECAPRENYL-PHOSPHATE 4-DEOXY-4-FORMAMIDO-L-ARABINOSE TRANSFERASE"/>
    <property type="match status" value="1"/>
</dbReference>
<dbReference type="EMBL" id="CP035758">
    <property type="protein sequence ID" value="QBD82351.1"/>
    <property type="molecule type" value="Genomic_DNA"/>
</dbReference>
<dbReference type="SUPFAM" id="SSF53448">
    <property type="entry name" value="Nucleotide-diphospho-sugar transferases"/>
    <property type="match status" value="1"/>
</dbReference>
<evidence type="ECO:0000259" key="9">
    <source>
        <dbReference type="Pfam" id="PF00535"/>
    </source>
</evidence>
<dbReference type="InterPro" id="IPR029044">
    <property type="entry name" value="Nucleotide-diphossugar_trans"/>
</dbReference>
<evidence type="ECO:0000256" key="4">
    <source>
        <dbReference type="ARBA" id="ARBA00022692"/>
    </source>
</evidence>